<dbReference type="GO" id="GO:0016052">
    <property type="term" value="P:carbohydrate catabolic process"/>
    <property type="evidence" value="ECO:0007669"/>
    <property type="project" value="UniProtKB-ARBA"/>
</dbReference>
<dbReference type="Gene3D" id="2.60.40.1180">
    <property type="entry name" value="Golgi alpha-mannosidase II"/>
    <property type="match status" value="1"/>
</dbReference>
<gene>
    <name evidence="11" type="ORF">SAMN04487907_101883</name>
</gene>
<evidence type="ECO:0000256" key="7">
    <source>
        <dbReference type="ARBA" id="ARBA00023295"/>
    </source>
</evidence>
<keyword evidence="5 8" id="KW-0378">Hydrolase</keyword>
<keyword evidence="6 8" id="KW-1015">Disulfide bond</keyword>
<feature type="domain" description="Alpha galactosidase C-terminal" evidence="10">
    <location>
        <begin position="318"/>
        <end position="403"/>
    </location>
</feature>
<evidence type="ECO:0000313" key="12">
    <source>
        <dbReference type="Proteomes" id="UP000199438"/>
    </source>
</evidence>
<dbReference type="InterPro" id="IPR000111">
    <property type="entry name" value="Glyco_hydro_27/36_CS"/>
</dbReference>
<evidence type="ECO:0000256" key="1">
    <source>
        <dbReference type="ARBA" id="ARBA00001255"/>
    </source>
</evidence>
<dbReference type="Pfam" id="PF16499">
    <property type="entry name" value="Melibiase_2"/>
    <property type="match status" value="1"/>
</dbReference>
<evidence type="ECO:0000259" key="10">
    <source>
        <dbReference type="Pfam" id="PF17801"/>
    </source>
</evidence>
<dbReference type="STRING" id="1334022.SAMN04487907_101883"/>
<evidence type="ECO:0000256" key="5">
    <source>
        <dbReference type="ARBA" id="ARBA00022801"/>
    </source>
</evidence>
<sequence length="407" mass="46528">MKLKRLLAILLMISISVTAGAQKFEDLAQTPPMGWNSWNTFETDIDEQLVRNIADKFVELGLKDAGYEYIVLDDGWMSRERDSNGNLVADPKKFPNGMKALVDYVHSQGLKFGLYNCAGGNTCAGYPGSRGHQYQDARLYASWGVDFLKYDWCDTGNLNARESYVTMRDALYEAGKPVLFSICEWGTYQPWEWAGDVGHMWRITGDIINCWDCEVGHGSWASFGIWKVIELRNKEKIRQAAGPGHWNDYDMMEVGNGMTDAEDRSHFAMWNILNSPLMMGNDLREVSKETLKTLTNKEVIAVNKDPLAIPAFRFNNENNVEIWAKPLKNEKWAITFVNRNDTPVDIDFDWRRHQLSDDLSQRSLQVENTTYQLRDLFKHEEVGDTSKNLQTSIGVHDVLMLKLTPKS</sequence>
<dbReference type="InterPro" id="IPR002241">
    <property type="entry name" value="Glyco_hydro_27"/>
</dbReference>
<evidence type="ECO:0000256" key="2">
    <source>
        <dbReference type="ARBA" id="ARBA00009743"/>
    </source>
</evidence>
<proteinExistence type="inferred from homology"/>
<dbReference type="PANTHER" id="PTHR11452">
    <property type="entry name" value="ALPHA-GALACTOSIDASE/ALPHA-N-ACETYLGALACTOSAMINIDASE"/>
    <property type="match status" value="1"/>
</dbReference>
<evidence type="ECO:0000256" key="4">
    <source>
        <dbReference type="ARBA" id="ARBA00022729"/>
    </source>
</evidence>
<feature type="signal peptide" evidence="9">
    <location>
        <begin position="1"/>
        <end position="21"/>
    </location>
</feature>
<dbReference type="OrthoDB" id="9807519at2"/>
<accession>A0A1I1ECE6</accession>
<dbReference type="PROSITE" id="PS00512">
    <property type="entry name" value="ALPHA_GALACTOSIDASE"/>
    <property type="match status" value="1"/>
</dbReference>
<reference evidence="12" key="1">
    <citation type="submission" date="2016-10" db="EMBL/GenBank/DDBJ databases">
        <authorList>
            <person name="Varghese N."/>
            <person name="Submissions S."/>
        </authorList>
    </citation>
    <scope>NUCLEOTIDE SEQUENCE [LARGE SCALE GENOMIC DNA]</scope>
    <source>
        <strain evidence="12">DSM 24499</strain>
    </source>
</reference>
<comment type="catalytic activity">
    <reaction evidence="1 8">
        <text>Hydrolysis of terminal, non-reducing alpha-D-galactose residues in alpha-D-galactosides, including galactose oligosaccharides, galactomannans and galactolipids.</text>
        <dbReference type="EC" id="3.2.1.22"/>
    </reaction>
</comment>
<dbReference type="EC" id="3.2.1.22" evidence="3 8"/>
<evidence type="ECO:0000256" key="3">
    <source>
        <dbReference type="ARBA" id="ARBA00012755"/>
    </source>
</evidence>
<dbReference type="EMBL" id="FOKV01000001">
    <property type="protein sequence ID" value="SFB84416.1"/>
    <property type="molecule type" value="Genomic_DNA"/>
</dbReference>
<dbReference type="CDD" id="cd14792">
    <property type="entry name" value="GH27"/>
    <property type="match status" value="1"/>
</dbReference>
<evidence type="ECO:0000313" key="11">
    <source>
        <dbReference type="EMBL" id="SFB84416.1"/>
    </source>
</evidence>
<dbReference type="InterPro" id="IPR013780">
    <property type="entry name" value="Glyco_hydro_b"/>
</dbReference>
<dbReference type="PANTHER" id="PTHR11452:SF75">
    <property type="entry name" value="ALPHA-GALACTOSIDASE MEL1"/>
    <property type="match status" value="1"/>
</dbReference>
<dbReference type="FunFam" id="3.20.20.70:FF:000202">
    <property type="entry name" value="Alpha-galactosidase"/>
    <property type="match status" value="1"/>
</dbReference>
<keyword evidence="12" id="KW-1185">Reference proteome</keyword>
<dbReference type="GO" id="GO:0004557">
    <property type="term" value="F:alpha-galactosidase activity"/>
    <property type="evidence" value="ECO:0007669"/>
    <property type="project" value="UniProtKB-EC"/>
</dbReference>
<dbReference type="RefSeq" id="WP_092540134.1">
    <property type="nucleotide sequence ID" value="NZ_FOKV01000001.1"/>
</dbReference>
<evidence type="ECO:0000256" key="9">
    <source>
        <dbReference type="SAM" id="SignalP"/>
    </source>
</evidence>
<name>A0A1I1ECE6_9FLAO</name>
<feature type="chain" id="PRO_5011709849" description="Alpha-galactosidase" evidence="9">
    <location>
        <begin position="22"/>
        <end position="407"/>
    </location>
</feature>
<dbReference type="Gene3D" id="3.20.20.70">
    <property type="entry name" value="Aldolase class I"/>
    <property type="match status" value="1"/>
</dbReference>
<organism evidence="11 12">
    <name type="scientific">Zunongwangia mangrovi</name>
    <dbReference type="NCBI Taxonomy" id="1334022"/>
    <lineage>
        <taxon>Bacteria</taxon>
        <taxon>Pseudomonadati</taxon>
        <taxon>Bacteroidota</taxon>
        <taxon>Flavobacteriia</taxon>
        <taxon>Flavobacteriales</taxon>
        <taxon>Flavobacteriaceae</taxon>
        <taxon>Zunongwangia</taxon>
    </lineage>
</organism>
<dbReference type="InterPro" id="IPR013785">
    <property type="entry name" value="Aldolase_TIM"/>
</dbReference>
<dbReference type="SUPFAM" id="SSF51011">
    <property type="entry name" value="Glycosyl hydrolase domain"/>
    <property type="match status" value="1"/>
</dbReference>
<evidence type="ECO:0000256" key="8">
    <source>
        <dbReference type="RuleBase" id="RU361168"/>
    </source>
</evidence>
<dbReference type="InterPro" id="IPR017853">
    <property type="entry name" value="GH"/>
</dbReference>
<keyword evidence="7 8" id="KW-0326">Glycosidase</keyword>
<dbReference type="InterPro" id="IPR041233">
    <property type="entry name" value="Melibiase_C"/>
</dbReference>
<comment type="similarity">
    <text evidence="2 8">Belongs to the glycosyl hydrolase 27 family.</text>
</comment>
<dbReference type="AlphaFoldDB" id="A0A1I1ECE6"/>
<dbReference type="SUPFAM" id="SSF51445">
    <property type="entry name" value="(Trans)glycosidases"/>
    <property type="match status" value="1"/>
</dbReference>
<dbReference type="Pfam" id="PF17801">
    <property type="entry name" value="Melibiase_C"/>
    <property type="match status" value="1"/>
</dbReference>
<protein>
    <recommendedName>
        <fullName evidence="3 8">Alpha-galactosidase</fullName>
        <ecNumber evidence="3 8">3.2.1.22</ecNumber>
    </recommendedName>
    <alternativeName>
        <fullName evidence="8">Melibiase</fullName>
    </alternativeName>
</protein>
<dbReference type="PRINTS" id="PR00740">
    <property type="entry name" value="GLHYDRLASE27"/>
</dbReference>
<dbReference type="Proteomes" id="UP000199438">
    <property type="component" value="Unassembled WGS sequence"/>
</dbReference>
<keyword evidence="4 9" id="KW-0732">Signal</keyword>
<evidence type="ECO:0000256" key="6">
    <source>
        <dbReference type="ARBA" id="ARBA00023157"/>
    </source>
</evidence>